<evidence type="ECO:0000313" key="3">
    <source>
        <dbReference type="EMBL" id="MBS3063311.1"/>
    </source>
</evidence>
<evidence type="ECO:0000313" key="2">
    <source>
        <dbReference type="EMBL" id="HIH16747.1"/>
    </source>
</evidence>
<keyword evidence="1" id="KW-0812">Transmembrane</keyword>
<name>A0A7J4JLG3_9ARCH</name>
<proteinExistence type="predicted"/>
<evidence type="ECO:0000313" key="4">
    <source>
        <dbReference type="Proteomes" id="UP000564964"/>
    </source>
</evidence>
<sequence length="148" mass="16137">MALLFHVGQRGQAFEAFKLLIGAILALLILMIILGAVQQLRGLEDKISYDKLVQAAQSARKQPNGQVLKVEDIILKEGGYSSASFADKMNLRPECVSLDAFGQAFSSNAPVAVTVNQRMLTSVYYRCSIAGSQDCEVECEIKFGKGFD</sequence>
<organism evidence="2 4">
    <name type="scientific">Candidatus Iainarchaeum sp</name>
    <dbReference type="NCBI Taxonomy" id="3101447"/>
    <lineage>
        <taxon>Archaea</taxon>
        <taxon>Candidatus Iainarchaeota</taxon>
        <taxon>Candidatus Iainarchaeia</taxon>
        <taxon>Candidatus Iainarchaeales</taxon>
        <taxon>Candidatus Iainarchaeaceae</taxon>
        <taxon>Candidatus Iainarchaeum</taxon>
    </lineage>
</organism>
<reference evidence="3" key="2">
    <citation type="submission" date="2021-03" db="EMBL/GenBank/DDBJ databases">
        <authorList>
            <person name="Jaffe A."/>
        </authorList>
    </citation>
    <scope>NUCLEOTIDE SEQUENCE</scope>
    <source>
        <strain evidence="3">RIFCSPLOWO2_01_FULL_58_19</strain>
    </source>
</reference>
<dbReference type="Proteomes" id="UP000678237">
    <property type="component" value="Unassembled WGS sequence"/>
</dbReference>
<evidence type="ECO:0000256" key="1">
    <source>
        <dbReference type="SAM" id="Phobius"/>
    </source>
</evidence>
<dbReference type="EMBL" id="DUGH01000122">
    <property type="protein sequence ID" value="HIH16747.1"/>
    <property type="molecule type" value="Genomic_DNA"/>
</dbReference>
<dbReference type="EMBL" id="JAGVWE010000004">
    <property type="protein sequence ID" value="MBS3063311.1"/>
    <property type="molecule type" value="Genomic_DNA"/>
</dbReference>
<reference evidence="3" key="3">
    <citation type="submission" date="2021-05" db="EMBL/GenBank/DDBJ databases">
        <title>Protein family content uncovers lineage relationships and bacterial pathway maintenance mechanisms in DPANN archaea.</title>
        <authorList>
            <person name="Castelle C.J."/>
            <person name="Meheust R."/>
            <person name="Jaffe A.L."/>
            <person name="Seitz K."/>
            <person name="Gong X."/>
            <person name="Baker B.J."/>
            <person name="Banfield J.F."/>
        </authorList>
    </citation>
    <scope>NUCLEOTIDE SEQUENCE</scope>
    <source>
        <strain evidence="3">RIFCSPLOWO2_01_FULL_58_19</strain>
    </source>
</reference>
<dbReference type="AlphaFoldDB" id="A0A7J4JLG3"/>
<protein>
    <submittedName>
        <fullName evidence="2">Uncharacterized protein</fullName>
    </submittedName>
</protein>
<gene>
    <name evidence="2" type="ORF">HA252_05050</name>
    <name evidence="3" type="ORF">J4203_05565</name>
</gene>
<feature type="transmembrane region" description="Helical" evidence="1">
    <location>
        <begin position="16"/>
        <end position="37"/>
    </location>
</feature>
<keyword evidence="1" id="KW-0472">Membrane</keyword>
<accession>A0A7J4JLG3</accession>
<dbReference type="Proteomes" id="UP000564964">
    <property type="component" value="Unassembled WGS sequence"/>
</dbReference>
<keyword evidence="1" id="KW-1133">Transmembrane helix</keyword>
<comment type="caution">
    <text evidence="2">The sequence shown here is derived from an EMBL/GenBank/DDBJ whole genome shotgun (WGS) entry which is preliminary data.</text>
</comment>
<reference evidence="4" key="1">
    <citation type="journal article" date="2020" name="bioRxiv">
        <title>A rank-normalized archaeal taxonomy based on genome phylogeny resolves widespread incomplete and uneven classifications.</title>
        <authorList>
            <person name="Rinke C."/>
            <person name="Chuvochina M."/>
            <person name="Mussig A.J."/>
            <person name="Chaumeil P.-A."/>
            <person name="Waite D.W."/>
            <person name="Whitman W.B."/>
            <person name="Parks D.H."/>
            <person name="Hugenholtz P."/>
        </authorList>
    </citation>
    <scope>NUCLEOTIDE SEQUENCE [LARGE SCALE GENOMIC DNA]</scope>
</reference>